<keyword evidence="2" id="KW-1185">Reference proteome</keyword>
<comment type="caution">
    <text evidence="1">The sequence shown here is derived from an EMBL/GenBank/DDBJ whole genome shotgun (WGS) entry which is preliminary data.</text>
</comment>
<reference evidence="1" key="1">
    <citation type="journal article" date="2017" name="Nature">
        <title>The sunflower genome provides insights into oil metabolism, flowering and Asterid evolution.</title>
        <authorList>
            <person name="Badouin H."/>
            <person name="Gouzy J."/>
            <person name="Grassa C.J."/>
            <person name="Murat F."/>
            <person name="Staton S.E."/>
            <person name="Cottret L."/>
            <person name="Lelandais-Briere C."/>
            <person name="Owens G.L."/>
            <person name="Carrere S."/>
            <person name="Mayjonade B."/>
            <person name="Legrand L."/>
            <person name="Gill N."/>
            <person name="Kane N.C."/>
            <person name="Bowers J.E."/>
            <person name="Hubner S."/>
            <person name="Bellec A."/>
            <person name="Berard A."/>
            <person name="Berges H."/>
            <person name="Blanchet N."/>
            <person name="Boniface M.C."/>
            <person name="Brunel D."/>
            <person name="Catrice O."/>
            <person name="Chaidir N."/>
            <person name="Claudel C."/>
            <person name="Donnadieu C."/>
            <person name="Faraut T."/>
            <person name="Fievet G."/>
            <person name="Helmstetter N."/>
            <person name="King M."/>
            <person name="Knapp S.J."/>
            <person name="Lai Z."/>
            <person name="Le Paslier M.C."/>
            <person name="Lippi Y."/>
            <person name="Lorenzon L."/>
            <person name="Mandel J.R."/>
            <person name="Marage G."/>
            <person name="Marchand G."/>
            <person name="Marquand E."/>
            <person name="Bret-Mestries E."/>
            <person name="Morien E."/>
            <person name="Nambeesan S."/>
            <person name="Nguyen T."/>
            <person name="Pegot-Espagnet P."/>
            <person name="Pouilly N."/>
            <person name="Raftis F."/>
            <person name="Sallet E."/>
            <person name="Schiex T."/>
            <person name="Thomas J."/>
            <person name="Vandecasteele C."/>
            <person name="Vares D."/>
            <person name="Vear F."/>
            <person name="Vautrin S."/>
            <person name="Crespi M."/>
            <person name="Mangin B."/>
            <person name="Burke J.M."/>
            <person name="Salse J."/>
            <person name="Munos S."/>
            <person name="Vincourt P."/>
            <person name="Rieseberg L.H."/>
            <person name="Langlade N.B."/>
        </authorList>
    </citation>
    <scope>NUCLEOTIDE SEQUENCE</scope>
    <source>
        <tissue evidence="1">Leaves</tissue>
    </source>
</reference>
<sequence length="52" mass="6585">MQIRKLLQQQFMVLQRVLLQWMHIEQLRLLHHPLRQFRVLIWLLILILTTWV</sequence>
<name>A0A9K3NHQ1_HELAN</name>
<gene>
    <name evidence="1" type="ORF">HanXRQr2_Chr06g0240241</name>
</gene>
<protein>
    <submittedName>
        <fullName evidence="1">Uncharacterized protein</fullName>
    </submittedName>
</protein>
<evidence type="ECO:0000313" key="2">
    <source>
        <dbReference type="Proteomes" id="UP000215914"/>
    </source>
</evidence>
<accession>A0A9K3NHQ1</accession>
<proteinExistence type="predicted"/>
<evidence type="ECO:0000313" key="1">
    <source>
        <dbReference type="EMBL" id="KAF5800751.1"/>
    </source>
</evidence>
<dbReference type="EMBL" id="MNCJ02000321">
    <property type="protein sequence ID" value="KAF5800751.1"/>
    <property type="molecule type" value="Genomic_DNA"/>
</dbReference>
<reference evidence="1" key="2">
    <citation type="submission" date="2020-06" db="EMBL/GenBank/DDBJ databases">
        <title>Helianthus annuus Genome sequencing and assembly Release 2.</title>
        <authorList>
            <person name="Gouzy J."/>
            <person name="Langlade N."/>
            <person name="Munos S."/>
        </authorList>
    </citation>
    <scope>NUCLEOTIDE SEQUENCE</scope>
    <source>
        <tissue evidence="1">Leaves</tissue>
    </source>
</reference>
<organism evidence="1 2">
    <name type="scientific">Helianthus annuus</name>
    <name type="common">Common sunflower</name>
    <dbReference type="NCBI Taxonomy" id="4232"/>
    <lineage>
        <taxon>Eukaryota</taxon>
        <taxon>Viridiplantae</taxon>
        <taxon>Streptophyta</taxon>
        <taxon>Embryophyta</taxon>
        <taxon>Tracheophyta</taxon>
        <taxon>Spermatophyta</taxon>
        <taxon>Magnoliopsida</taxon>
        <taxon>eudicotyledons</taxon>
        <taxon>Gunneridae</taxon>
        <taxon>Pentapetalae</taxon>
        <taxon>asterids</taxon>
        <taxon>campanulids</taxon>
        <taxon>Asterales</taxon>
        <taxon>Asteraceae</taxon>
        <taxon>Asteroideae</taxon>
        <taxon>Heliantheae alliance</taxon>
        <taxon>Heliantheae</taxon>
        <taxon>Helianthus</taxon>
    </lineage>
</organism>
<dbReference type="Gramene" id="mRNA:HanXRQr2_Chr06g0240241">
    <property type="protein sequence ID" value="CDS:HanXRQr2_Chr06g0240241.1"/>
    <property type="gene ID" value="HanXRQr2_Chr06g0240241"/>
</dbReference>
<dbReference type="AlphaFoldDB" id="A0A9K3NHQ1"/>
<dbReference type="Proteomes" id="UP000215914">
    <property type="component" value="Unassembled WGS sequence"/>
</dbReference>